<dbReference type="InterPro" id="IPR012337">
    <property type="entry name" value="RNaseH-like_sf"/>
</dbReference>
<dbReference type="AlphaFoldDB" id="A0A388L3I4"/>
<feature type="region of interest" description="Disordered" evidence="1">
    <location>
        <begin position="205"/>
        <end position="249"/>
    </location>
</feature>
<keyword evidence="4" id="KW-1185">Reference proteome</keyword>
<protein>
    <recommendedName>
        <fullName evidence="2">Integrase catalytic domain-containing protein</fullName>
    </recommendedName>
</protein>
<name>A0A388L3I4_CHABU</name>
<accession>A0A388L3I4</accession>
<reference evidence="3 4" key="1">
    <citation type="journal article" date="2018" name="Cell">
        <title>The Chara Genome: Secondary Complexity and Implications for Plant Terrestrialization.</title>
        <authorList>
            <person name="Nishiyama T."/>
            <person name="Sakayama H."/>
            <person name="Vries J.D."/>
            <person name="Buschmann H."/>
            <person name="Saint-Marcoux D."/>
            <person name="Ullrich K.K."/>
            <person name="Haas F.B."/>
            <person name="Vanderstraeten L."/>
            <person name="Becker D."/>
            <person name="Lang D."/>
            <person name="Vosolsobe S."/>
            <person name="Rombauts S."/>
            <person name="Wilhelmsson P.K.I."/>
            <person name="Janitza P."/>
            <person name="Kern R."/>
            <person name="Heyl A."/>
            <person name="Rumpler F."/>
            <person name="Villalobos L.I.A.C."/>
            <person name="Clay J.M."/>
            <person name="Skokan R."/>
            <person name="Toyoda A."/>
            <person name="Suzuki Y."/>
            <person name="Kagoshima H."/>
            <person name="Schijlen E."/>
            <person name="Tajeshwar N."/>
            <person name="Catarino B."/>
            <person name="Hetherington A.J."/>
            <person name="Saltykova A."/>
            <person name="Bonnot C."/>
            <person name="Breuninger H."/>
            <person name="Symeonidi A."/>
            <person name="Radhakrishnan G.V."/>
            <person name="Van Nieuwerburgh F."/>
            <person name="Deforce D."/>
            <person name="Chang C."/>
            <person name="Karol K.G."/>
            <person name="Hedrich R."/>
            <person name="Ulvskov P."/>
            <person name="Glockner G."/>
            <person name="Delwiche C.F."/>
            <person name="Petrasek J."/>
            <person name="Van de Peer Y."/>
            <person name="Friml J."/>
            <person name="Beilby M."/>
            <person name="Dolan L."/>
            <person name="Kohara Y."/>
            <person name="Sugano S."/>
            <person name="Fujiyama A."/>
            <person name="Delaux P.-M."/>
            <person name="Quint M."/>
            <person name="TheiBen G."/>
            <person name="Hagemann M."/>
            <person name="Harholt J."/>
            <person name="Dunand C."/>
            <person name="Zachgo S."/>
            <person name="Langdale J."/>
            <person name="Maumus F."/>
            <person name="Straeten D.V.D."/>
            <person name="Gould S.B."/>
            <person name="Rensing S.A."/>
        </authorList>
    </citation>
    <scope>NUCLEOTIDE SEQUENCE [LARGE SCALE GENOMIC DNA]</scope>
    <source>
        <strain evidence="3 4">S276</strain>
    </source>
</reference>
<dbReference type="InterPro" id="IPR001584">
    <property type="entry name" value="Integrase_cat-core"/>
</dbReference>
<evidence type="ECO:0000256" key="1">
    <source>
        <dbReference type="SAM" id="MobiDB-lite"/>
    </source>
</evidence>
<dbReference type="Proteomes" id="UP000265515">
    <property type="component" value="Unassembled WGS sequence"/>
</dbReference>
<dbReference type="EMBL" id="BFEA01000254">
    <property type="protein sequence ID" value="GBG76860.1"/>
    <property type="molecule type" value="Genomic_DNA"/>
</dbReference>
<proteinExistence type="predicted"/>
<feature type="region of interest" description="Disordered" evidence="1">
    <location>
        <begin position="125"/>
        <end position="187"/>
    </location>
</feature>
<feature type="compositionally biased region" description="Basic and acidic residues" evidence="1">
    <location>
        <begin position="220"/>
        <end position="230"/>
    </location>
</feature>
<feature type="compositionally biased region" description="Acidic residues" evidence="1">
    <location>
        <begin position="155"/>
        <end position="178"/>
    </location>
</feature>
<gene>
    <name evidence="3" type="ORF">CBR_g23075</name>
</gene>
<dbReference type="SUPFAM" id="SSF53098">
    <property type="entry name" value="Ribonuclease H-like"/>
    <property type="match status" value="1"/>
</dbReference>
<evidence type="ECO:0000259" key="2">
    <source>
        <dbReference type="PROSITE" id="PS50994"/>
    </source>
</evidence>
<dbReference type="InterPro" id="IPR036397">
    <property type="entry name" value="RNaseH_sf"/>
</dbReference>
<dbReference type="GO" id="GO:0015074">
    <property type="term" value="P:DNA integration"/>
    <property type="evidence" value="ECO:0007669"/>
    <property type="project" value="InterPro"/>
</dbReference>
<feature type="compositionally biased region" description="Acidic residues" evidence="1">
    <location>
        <begin position="125"/>
        <end position="140"/>
    </location>
</feature>
<evidence type="ECO:0000313" key="3">
    <source>
        <dbReference type="EMBL" id="GBG76860.1"/>
    </source>
</evidence>
<dbReference type="PROSITE" id="PS50994">
    <property type="entry name" value="INTEGRASE"/>
    <property type="match status" value="1"/>
</dbReference>
<organism evidence="3 4">
    <name type="scientific">Chara braunii</name>
    <name type="common">Braun's stonewort</name>
    <dbReference type="NCBI Taxonomy" id="69332"/>
    <lineage>
        <taxon>Eukaryota</taxon>
        <taxon>Viridiplantae</taxon>
        <taxon>Streptophyta</taxon>
        <taxon>Charophyceae</taxon>
        <taxon>Charales</taxon>
        <taxon>Characeae</taxon>
        <taxon>Chara</taxon>
    </lineage>
</organism>
<feature type="domain" description="Integrase catalytic" evidence="2">
    <location>
        <begin position="1"/>
        <end position="104"/>
    </location>
</feature>
<dbReference type="Gene3D" id="3.30.420.10">
    <property type="entry name" value="Ribonuclease H-like superfamily/Ribonuclease H"/>
    <property type="match status" value="1"/>
</dbReference>
<evidence type="ECO:0000313" key="4">
    <source>
        <dbReference type="Proteomes" id="UP000265515"/>
    </source>
</evidence>
<sequence>MHQDTEEILTDHGAEFRGEVLRNLVIHDVAIQNTAPHMSQSNGLVENANRLINDLPLNIISQCDEIPVPHVLLWRLTPYLQWSACLEERGGGGSYPSRSKYLNPRGIIDILFFHPWAVSEDEAIAVEEEEEEDEEEETPEEGSYSEQNEEKPGSEEEEEEEEDREEEEEGSEWESLGEEVDRAEVQEEDYEVVVWQREEIAVGKQSLEYASGADLPIPDDPTKDPEPPRIDDEDTAVETSSAPARRRRS</sequence>
<dbReference type="Gramene" id="GBG76860">
    <property type="protein sequence ID" value="GBG76860"/>
    <property type="gene ID" value="CBR_g23075"/>
</dbReference>
<comment type="caution">
    <text evidence="3">The sequence shown here is derived from an EMBL/GenBank/DDBJ whole genome shotgun (WGS) entry which is preliminary data.</text>
</comment>
<dbReference type="GO" id="GO:0003676">
    <property type="term" value="F:nucleic acid binding"/>
    <property type="evidence" value="ECO:0007669"/>
    <property type="project" value="InterPro"/>
</dbReference>